<evidence type="ECO:0000313" key="8">
    <source>
        <dbReference type="Proteomes" id="UP001604277"/>
    </source>
</evidence>
<evidence type="ECO:0000256" key="1">
    <source>
        <dbReference type="ARBA" id="ARBA00022723"/>
    </source>
</evidence>
<evidence type="ECO:0000256" key="4">
    <source>
        <dbReference type="PROSITE-ProRule" id="PRU00175"/>
    </source>
</evidence>
<dbReference type="AlphaFoldDB" id="A0ABD1QMU8"/>
<reference evidence="8" key="1">
    <citation type="submission" date="2024-07" db="EMBL/GenBank/DDBJ databases">
        <title>Two chromosome-level genome assemblies of Korean endemic species Abeliophyllum distichum and Forsythia ovata (Oleaceae).</title>
        <authorList>
            <person name="Jang H."/>
        </authorList>
    </citation>
    <scope>NUCLEOTIDE SEQUENCE [LARGE SCALE GENOMIC DNA]</scope>
</reference>
<protein>
    <submittedName>
        <fullName evidence="7">RING/U-box superfamily protein</fullName>
    </submittedName>
</protein>
<dbReference type="EMBL" id="JBFOLJ010000014">
    <property type="protein sequence ID" value="KAL2477550.1"/>
    <property type="molecule type" value="Genomic_DNA"/>
</dbReference>
<name>A0ABD1QMU8_9LAMI</name>
<dbReference type="InterPro" id="IPR038896">
    <property type="entry name" value="RNF170"/>
</dbReference>
<dbReference type="SUPFAM" id="SSF57850">
    <property type="entry name" value="RING/U-box"/>
    <property type="match status" value="1"/>
</dbReference>
<keyword evidence="3" id="KW-0862">Zinc</keyword>
<dbReference type="SMART" id="SM00184">
    <property type="entry name" value="RING"/>
    <property type="match status" value="1"/>
</dbReference>
<comment type="caution">
    <text evidence="7">The sequence shown here is derived from an EMBL/GenBank/DDBJ whole genome shotgun (WGS) entry which is preliminary data.</text>
</comment>
<gene>
    <name evidence="7" type="ORF">Fot_46564</name>
</gene>
<dbReference type="Gene3D" id="3.30.40.10">
    <property type="entry name" value="Zinc/RING finger domain, C3HC4 (zinc finger)"/>
    <property type="match status" value="1"/>
</dbReference>
<dbReference type="InterPro" id="IPR001841">
    <property type="entry name" value="Znf_RING"/>
</dbReference>
<dbReference type="GO" id="GO:0008270">
    <property type="term" value="F:zinc ion binding"/>
    <property type="evidence" value="ECO:0007669"/>
    <property type="project" value="UniProtKB-KW"/>
</dbReference>
<evidence type="ECO:0000259" key="6">
    <source>
        <dbReference type="PROSITE" id="PS50089"/>
    </source>
</evidence>
<keyword evidence="1" id="KW-0479">Metal-binding</keyword>
<dbReference type="PROSITE" id="PS00518">
    <property type="entry name" value="ZF_RING_1"/>
    <property type="match status" value="1"/>
</dbReference>
<accession>A0ABD1QMU8</accession>
<evidence type="ECO:0000313" key="7">
    <source>
        <dbReference type="EMBL" id="KAL2477550.1"/>
    </source>
</evidence>
<keyword evidence="8" id="KW-1185">Reference proteome</keyword>
<evidence type="ECO:0000256" key="2">
    <source>
        <dbReference type="ARBA" id="ARBA00022771"/>
    </source>
</evidence>
<dbReference type="Pfam" id="PF13445">
    <property type="entry name" value="zf-RING_UBOX"/>
    <property type="match status" value="1"/>
</dbReference>
<dbReference type="InterPro" id="IPR013083">
    <property type="entry name" value="Znf_RING/FYVE/PHD"/>
</dbReference>
<dbReference type="InterPro" id="IPR027370">
    <property type="entry name" value="Znf-RING_euk"/>
</dbReference>
<organism evidence="7 8">
    <name type="scientific">Forsythia ovata</name>
    <dbReference type="NCBI Taxonomy" id="205694"/>
    <lineage>
        <taxon>Eukaryota</taxon>
        <taxon>Viridiplantae</taxon>
        <taxon>Streptophyta</taxon>
        <taxon>Embryophyta</taxon>
        <taxon>Tracheophyta</taxon>
        <taxon>Spermatophyta</taxon>
        <taxon>Magnoliopsida</taxon>
        <taxon>eudicotyledons</taxon>
        <taxon>Gunneridae</taxon>
        <taxon>Pentapetalae</taxon>
        <taxon>asterids</taxon>
        <taxon>lamiids</taxon>
        <taxon>Lamiales</taxon>
        <taxon>Oleaceae</taxon>
        <taxon>Forsythieae</taxon>
        <taxon>Forsythia</taxon>
    </lineage>
</organism>
<dbReference type="InterPro" id="IPR017907">
    <property type="entry name" value="Znf_RING_CS"/>
</dbReference>
<feature type="region of interest" description="Disordered" evidence="5">
    <location>
        <begin position="1"/>
        <end position="60"/>
    </location>
</feature>
<evidence type="ECO:0000256" key="3">
    <source>
        <dbReference type="ARBA" id="ARBA00022833"/>
    </source>
</evidence>
<dbReference type="PROSITE" id="PS50089">
    <property type="entry name" value="ZF_RING_2"/>
    <property type="match status" value="1"/>
</dbReference>
<dbReference type="PANTHER" id="PTHR22894:SF6">
    <property type="entry name" value="E3 UBIQUITIN-PROTEIN LIGASE RNF170-LIKE ISOFORM X1"/>
    <property type="match status" value="1"/>
</dbReference>
<evidence type="ECO:0000256" key="5">
    <source>
        <dbReference type="SAM" id="MobiDB-lite"/>
    </source>
</evidence>
<dbReference type="PANTHER" id="PTHR22894">
    <property type="entry name" value="RING-TYPE DOMAIN-CONTAINING PROTEIN"/>
    <property type="match status" value="1"/>
</dbReference>
<keyword evidence="2 4" id="KW-0863">Zinc-finger</keyword>
<feature type="domain" description="RING-type" evidence="6">
    <location>
        <begin position="97"/>
        <end position="140"/>
    </location>
</feature>
<proteinExistence type="predicted"/>
<feature type="compositionally biased region" description="Basic and acidic residues" evidence="5">
    <location>
        <begin position="7"/>
        <end position="27"/>
    </location>
</feature>
<sequence>MGLLGNQKKEKEKEKEMRSENLERERNPQGIETENLDRKRNSLQEIEMGSENLDRTRTHQEIETQVEKEISKEEENENQIAEDGIGKEDGFSIDEVCPICFDRFTIPCRTNCGHWYCGSCILEFWEFRSSIQPFKCPLCSCLITNLVPVISQPIGPEEDVIMVVQKVRQYNCLYIGGVRGFFLKVLALPLVIKRIFRIVMDPHNFRWTYYLMRFLGEGWGFTECLMSVPTCSFSLSLSFVSGANGKPGVVQEEIEDLEAIENLDSAAALNADNAAENSRWRRGGDGVVGGLGGGRWLGLRLDPGIVIGDVYYDERMELEC</sequence>
<dbReference type="Proteomes" id="UP001604277">
    <property type="component" value="Unassembled WGS sequence"/>
</dbReference>